<dbReference type="NCBIfam" id="TIGR00904">
    <property type="entry name" value="mreB"/>
    <property type="match status" value="1"/>
</dbReference>
<dbReference type="NCBIfam" id="NF010539">
    <property type="entry name" value="PRK13927.1"/>
    <property type="match status" value="1"/>
</dbReference>
<feature type="binding site" evidence="6">
    <location>
        <begin position="332"/>
        <end position="335"/>
    </location>
    <ligand>
        <name>ATP</name>
        <dbReference type="ChEBI" id="CHEBI:30616"/>
    </ligand>
</feature>
<sequence length="380" mass="39532">MPCWACCAIPVTGVLSDCLTGRITTHQSLYMARPTPSFPLFERLFRHSVAMDLGTANTLIYTGDGGILLNQPSVVCFKKEAAAGPRRVAAVGAEARQLLGRAPRNVEAVRPMRHGVIANYSAAEHMIRQFIDMARPRPMFSRRAAFTLCVPAGATQVELRAIREAAVAAGAWKVSLIGESLASAVGAGMPVSEATGSMVVDIGGGTTEVGVIALGGTAYSGSIRVGGDTFDAAIVSHVRHLYGVLLGEQTAEHVKKSIGSALRNVPLESMNATGRSVDDGLPRTVQLTNQDIAEAIDGPLRQVIGAVKRGLEMAPAELATDIAHNGIVLTGGGALLGHLGTRLTQELGLDVRVADEPLTCAVRGASAAAAAGLLDEAAFQ</sequence>
<dbReference type="InterPro" id="IPR056546">
    <property type="entry name" value="MreB_MamK-like"/>
</dbReference>
<dbReference type="CDD" id="cd10225">
    <property type="entry name" value="ASKHA_NBD_MreB-like"/>
    <property type="match status" value="1"/>
</dbReference>
<gene>
    <name evidence="7" type="primary">mreB_1</name>
    <name evidence="6" type="synonym">mreB</name>
    <name evidence="7" type="ORF">LMG28140_00919</name>
</gene>
<comment type="subunit">
    <text evidence="6">Forms polymers.</text>
</comment>
<organism evidence="7 8">
    <name type="scientific">Paraburkholderia metrosideri</name>
    <dbReference type="NCBI Taxonomy" id="580937"/>
    <lineage>
        <taxon>Bacteria</taxon>
        <taxon>Pseudomonadati</taxon>
        <taxon>Pseudomonadota</taxon>
        <taxon>Betaproteobacteria</taxon>
        <taxon>Burkholderiales</taxon>
        <taxon>Burkholderiaceae</taxon>
        <taxon>Paraburkholderia</taxon>
    </lineage>
</organism>
<evidence type="ECO:0000256" key="5">
    <source>
        <dbReference type="ARBA" id="ARBA00023458"/>
    </source>
</evidence>
<accession>A0ABM8NCF5</accession>
<dbReference type="Proteomes" id="UP000598032">
    <property type="component" value="Unassembled WGS sequence"/>
</dbReference>
<evidence type="ECO:0000313" key="8">
    <source>
        <dbReference type="Proteomes" id="UP000598032"/>
    </source>
</evidence>
<dbReference type="HAMAP" id="MF_02207">
    <property type="entry name" value="MreB"/>
    <property type="match status" value="1"/>
</dbReference>
<keyword evidence="1 6" id="KW-0963">Cytoplasm</keyword>
<dbReference type="Pfam" id="PF06723">
    <property type="entry name" value="MreB_Mbl"/>
    <property type="match status" value="1"/>
</dbReference>
<comment type="subcellular location">
    <subcellularLocation>
        <location evidence="6">Cytoplasm</location>
    </subcellularLocation>
    <text evidence="6">Membrane-associated.</text>
</comment>
<evidence type="ECO:0000256" key="2">
    <source>
        <dbReference type="ARBA" id="ARBA00022741"/>
    </source>
</evidence>
<reference evidence="7 8" key="1">
    <citation type="submission" date="2020-10" db="EMBL/GenBank/DDBJ databases">
        <authorList>
            <person name="Peeters C."/>
        </authorList>
    </citation>
    <scope>NUCLEOTIDE SEQUENCE [LARGE SCALE GENOMIC DNA]</scope>
    <source>
        <strain evidence="7 8">LMG 28140</strain>
    </source>
</reference>
<keyword evidence="2 6" id="KW-0547">Nucleotide-binding</keyword>
<evidence type="ECO:0000256" key="6">
    <source>
        <dbReference type="HAMAP-Rule" id="MF_02207"/>
    </source>
</evidence>
<keyword evidence="3 6" id="KW-0067">ATP-binding</keyword>
<evidence type="ECO:0000256" key="1">
    <source>
        <dbReference type="ARBA" id="ARBA00022490"/>
    </source>
</evidence>
<dbReference type="PANTHER" id="PTHR42749">
    <property type="entry name" value="CELL SHAPE-DETERMINING PROTEIN MREB"/>
    <property type="match status" value="1"/>
</dbReference>
<comment type="similarity">
    <text evidence="5 6">Belongs to the FtsA/MreB family.</text>
</comment>
<name>A0ABM8NCF5_9BURK</name>
<feature type="binding site" evidence="6">
    <location>
        <begin position="204"/>
        <end position="206"/>
    </location>
    <ligand>
        <name>ATP</name>
        <dbReference type="ChEBI" id="CHEBI:30616"/>
    </ligand>
</feature>
<dbReference type="InterPro" id="IPR004753">
    <property type="entry name" value="MreB"/>
</dbReference>
<evidence type="ECO:0000256" key="3">
    <source>
        <dbReference type="ARBA" id="ARBA00022840"/>
    </source>
</evidence>
<comment type="function">
    <text evidence="6">Forms membrane-associated dynamic filaments that are essential for cell shape determination. Acts by regulating cell wall synthesis and cell elongation, and thus cell shape. A feedback loop between cell geometry and MreB localization may maintain elongated cell shape by targeting cell wall growth to regions of negative cell wall curvature.</text>
</comment>
<evidence type="ECO:0000313" key="7">
    <source>
        <dbReference type="EMBL" id="CAD6517307.1"/>
    </source>
</evidence>
<evidence type="ECO:0000256" key="4">
    <source>
        <dbReference type="ARBA" id="ARBA00022960"/>
    </source>
</evidence>
<dbReference type="PANTHER" id="PTHR42749:SF1">
    <property type="entry name" value="CELL SHAPE-DETERMINING PROTEIN MREB"/>
    <property type="match status" value="1"/>
</dbReference>
<dbReference type="EMBL" id="CAJHCP010000002">
    <property type="protein sequence ID" value="CAD6517307.1"/>
    <property type="molecule type" value="Genomic_DNA"/>
</dbReference>
<dbReference type="Gene3D" id="3.30.420.40">
    <property type="match status" value="3"/>
</dbReference>
<comment type="caution">
    <text evidence="7">The sequence shown here is derived from an EMBL/GenBank/DDBJ whole genome shotgun (WGS) entry which is preliminary data.</text>
</comment>
<feature type="binding site" evidence="6">
    <location>
        <begin position="55"/>
        <end position="57"/>
    </location>
    <ligand>
        <name>ATP</name>
        <dbReference type="ChEBI" id="CHEBI:30616"/>
    </ligand>
</feature>
<proteinExistence type="inferred from homology"/>
<protein>
    <recommendedName>
        <fullName evidence="6">Cell shape-determining protein MreB</fullName>
    </recommendedName>
</protein>
<keyword evidence="8" id="KW-1185">Reference proteome</keyword>
<keyword evidence="4 6" id="KW-0133">Cell shape</keyword>
<dbReference type="PRINTS" id="PR01652">
    <property type="entry name" value="SHAPEPROTEIN"/>
</dbReference>
<dbReference type="InterPro" id="IPR043129">
    <property type="entry name" value="ATPase_NBD"/>
</dbReference>
<dbReference type="SUPFAM" id="SSF53067">
    <property type="entry name" value="Actin-like ATPase domain"/>
    <property type="match status" value="2"/>
</dbReference>
<feature type="binding site" evidence="6">
    <location>
        <begin position="252"/>
        <end position="255"/>
    </location>
    <ligand>
        <name>ATP</name>
        <dbReference type="ChEBI" id="CHEBI:30616"/>
    </ligand>
</feature>